<comment type="caution">
    <text evidence="5">The sequence shown here is derived from an EMBL/GenBank/DDBJ whole genome shotgun (WGS) entry which is preliminary data.</text>
</comment>
<protein>
    <recommendedName>
        <fullName evidence="4">5-formyltetrahydrofolate cyclo-ligase</fullName>
        <ecNumber evidence="4">6.3.3.2</ecNumber>
    </recommendedName>
</protein>
<dbReference type="Gene3D" id="3.40.50.10420">
    <property type="entry name" value="NagB/RpiA/CoA transferase-like"/>
    <property type="match status" value="1"/>
</dbReference>
<dbReference type="GO" id="GO:0030272">
    <property type="term" value="F:5-formyltetrahydrofolate cyclo-ligase activity"/>
    <property type="evidence" value="ECO:0007669"/>
    <property type="project" value="UniProtKB-EC"/>
</dbReference>
<evidence type="ECO:0000313" key="6">
    <source>
        <dbReference type="Proteomes" id="UP001597318"/>
    </source>
</evidence>
<organism evidence="5 6">
    <name type="scientific">Metabacillus endolithicus</name>
    <dbReference type="NCBI Taxonomy" id="1535204"/>
    <lineage>
        <taxon>Bacteria</taxon>
        <taxon>Bacillati</taxon>
        <taxon>Bacillota</taxon>
        <taxon>Bacilli</taxon>
        <taxon>Bacillales</taxon>
        <taxon>Bacillaceae</taxon>
        <taxon>Metabacillus</taxon>
    </lineage>
</organism>
<dbReference type="InterPro" id="IPR024185">
    <property type="entry name" value="FTHF_cligase-like_sf"/>
</dbReference>
<evidence type="ECO:0000256" key="4">
    <source>
        <dbReference type="RuleBase" id="RU361279"/>
    </source>
</evidence>
<dbReference type="Proteomes" id="UP001597318">
    <property type="component" value="Unassembled WGS sequence"/>
</dbReference>
<dbReference type="PIRSF" id="PIRSF006806">
    <property type="entry name" value="FTHF_cligase"/>
    <property type="match status" value="1"/>
</dbReference>
<keyword evidence="5" id="KW-0436">Ligase</keyword>
<proteinExistence type="inferred from homology"/>
<dbReference type="RefSeq" id="WP_247346974.1">
    <property type="nucleotide sequence ID" value="NZ_CP095550.1"/>
</dbReference>
<keyword evidence="4" id="KW-0479">Metal-binding</keyword>
<gene>
    <name evidence="5" type="ORF">ACFSKK_09740</name>
</gene>
<name>A0ABW5BZ48_9BACI</name>
<evidence type="ECO:0000256" key="2">
    <source>
        <dbReference type="ARBA" id="ARBA00022741"/>
    </source>
</evidence>
<comment type="catalytic activity">
    <reaction evidence="4">
        <text>(6S)-5-formyl-5,6,7,8-tetrahydrofolate + ATP = (6R)-5,10-methenyltetrahydrofolate + ADP + phosphate</text>
        <dbReference type="Rhea" id="RHEA:10488"/>
        <dbReference type="ChEBI" id="CHEBI:30616"/>
        <dbReference type="ChEBI" id="CHEBI:43474"/>
        <dbReference type="ChEBI" id="CHEBI:57455"/>
        <dbReference type="ChEBI" id="CHEBI:57457"/>
        <dbReference type="ChEBI" id="CHEBI:456216"/>
        <dbReference type="EC" id="6.3.3.2"/>
    </reaction>
</comment>
<dbReference type="EC" id="6.3.3.2" evidence="4"/>
<dbReference type="Pfam" id="PF01812">
    <property type="entry name" value="5-FTHF_cyc-lig"/>
    <property type="match status" value="1"/>
</dbReference>
<dbReference type="InterPro" id="IPR037171">
    <property type="entry name" value="NagB/RpiA_transferase-like"/>
</dbReference>
<evidence type="ECO:0000313" key="5">
    <source>
        <dbReference type="EMBL" id="MFD2213960.1"/>
    </source>
</evidence>
<keyword evidence="4" id="KW-0460">Magnesium</keyword>
<dbReference type="NCBIfam" id="TIGR02727">
    <property type="entry name" value="MTHFS_bact"/>
    <property type="match status" value="1"/>
</dbReference>
<keyword evidence="2 4" id="KW-0547">Nucleotide-binding</keyword>
<dbReference type="SUPFAM" id="SSF100950">
    <property type="entry name" value="NagB/RpiA/CoA transferase-like"/>
    <property type="match status" value="1"/>
</dbReference>
<reference evidence="6" key="1">
    <citation type="journal article" date="2019" name="Int. J. Syst. Evol. Microbiol.">
        <title>The Global Catalogue of Microorganisms (GCM) 10K type strain sequencing project: providing services to taxonomists for standard genome sequencing and annotation.</title>
        <authorList>
            <consortium name="The Broad Institute Genomics Platform"/>
            <consortium name="The Broad Institute Genome Sequencing Center for Infectious Disease"/>
            <person name="Wu L."/>
            <person name="Ma J."/>
        </authorList>
    </citation>
    <scope>NUCLEOTIDE SEQUENCE [LARGE SCALE GENOMIC DNA]</scope>
    <source>
        <strain evidence="6">CGMCC 1.15474</strain>
    </source>
</reference>
<dbReference type="PANTHER" id="PTHR23407:SF1">
    <property type="entry name" value="5-FORMYLTETRAHYDROFOLATE CYCLO-LIGASE"/>
    <property type="match status" value="1"/>
</dbReference>
<dbReference type="PANTHER" id="PTHR23407">
    <property type="entry name" value="ATPASE INHIBITOR/5-FORMYLTETRAHYDROFOLATE CYCLO-LIGASE"/>
    <property type="match status" value="1"/>
</dbReference>
<comment type="similarity">
    <text evidence="1 4">Belongs to the 5-formyltetrahydrofolate cyclo-ligase family.</text>
</comment>
<evidence type="ECO:0000256" key="3">
    <source>
        <dbReference type="ARBA" id="ARBA00022840"/>
    </source>
</evidence>
<dbReference type="InterPro" id="IPR002698">
    <property type="entry name" value="FTHF_cligase"/>
</dbReference>
<dbReference type="EMBL" id="JBHUIK010000002">
    <property type="protein sequence ID" value="MFD2213960.1"/>
    <property type="molecule type" value="Genomic_DNA"/>
</dbReference>
<evidence type="ECO:0000256" key="1">
    <source>
        <dbReference type="ARBA" id="ARBA00010638"/>
    </source>
</evidence>
<comment type="cofactor">
    <cofactor evidence="4">
        <name>Mg(2+)</name>
        <dbReference type="ChEBI" id="CHEBI:18420"/>
    </cofactor>
</comment>
<keyword evidence="6" id="KW-1185">Reference proteome</keyword>
<accession>A0ABW5BZ48</accession>
<sequence length="180" mass="20471">MRSVTLKQLTELSDKEYQQLSKEIHKHLFSFSKWNKANTVAVTVSRGREVDTFPIIKQAWTEKKTVVVPKCDPGTNTMEFRSITSFDQLEKVFYGLKEPILSETSAVKNSVIDLILVPGICFDKNGYRIGYGGGYYDRYLVDYKNDTVSLAFSFQVTDEVPREAHDVPVSTLITEQGVMK</sequence>
<keyword evidence="3 4" id="KW-0067">ATP-binding</keyword>